<dbReference type="Proteomes" id="UP000807353">
    <property type="component" value="Unassembled WGS sequence"/>
</dbReference>
<evidence type="ECO:0000256" key="2">
    <source>
        <dbReference type="SAM" id="Phobius"/>
    </source>
</evidence>
<feature type="region of interest" description="Disordered" evidence="1">
    <location>
        <begin position="38"/>
        <end position="67"/>
    </location>
</feature>
<protein>
    <submittedName>
        <fullName evidence="3">Uncharacterized protein</fullName>
    </submittedName>
</protein>
<reference evidence="3" key="1">
    <citation type="submission" date="2020-11" db="EMBL/GenBank/DDBJ databases">
        <authorList>
            <consortium name="DOE Joint Genome Institute"/>
            <person name="Ahrendt S."/>
            <person name="Riley R."/>
            <person name="Andreopoulos W."/>
            <person name="Labutti K."/>
            <person name="Pangilinan J."/>
            <person name="Ruiz-Duenas F.J."/>
            <person name="Barrasa J.M."/>
            <person name="Sanchez-Garcia M."/>
            <person name="Camarero S."/>
            <person name="Miyauchi S."/>
            <person name="Serrano A."/>
            <person name="Linde D."/>
            <person name="Babiker R."/>
            <person name="Drula E."/>
            <person name="Ayuso-Fernandez I."/>
            <person name="Pacheco R."/>
            <person name="Padilla G."/>
            <person name="Ferreira P."/>
            <person name="Barriuso J."/>
            <person name="Kellner H."/>
            <person name="Castanera R."/>
            <person name="Alfaro M."/>
            <person name="Ramirez L."/>
            <person name="Pisabarro A.G."/>
            <person name="Kuo A."/>
            <person name="Tritt A."/>
            <person name="Lipzen A."/>
            <person name="He G."/>
            <person name="Yan M."/>
            <person name="Ng V."/>
            <person name="Cullen D."/>
            <person name="Martin F."/>
            <person name="Rosso M.-N."/>
            <person name="Henrissat B."/>
            <person name="Hibbett D."/>
            <person name="Martinez A.T."/>
            <person name="Grigoriev I.V."/>
        </authorList>
    </citation>
    <scope>NUCLEOTIDE SEQUENCE</scope>
    <source>
        <strain evidence="3">CBS 247.69</strain>
    </source>
</reference>
<organism evidence="3 4">
    <name type="scientific">Collybia nuda</name>
    <dbReference type="NCBI Taxonomy" id="64659"/>
    <lineage>
        <taxon>Eukaryota</taxon>
        <taxon>Fungi</taxon>
        <taxon>Dikarya</taxon>
        <taxon>Basidiomycota</taxon>
        <taxon>Agaricomycotina</taxon>
        <taxon>Agaricomycetes</taxon>
        <taxon>Agaricomycetidae</taxon>
        <taxon>Agaricales</taxon>
        <taxon>Tricholomatineae</taxon>
        <taxon>Clitocybaceae</taxon>
        <taxon>Collybia</taxon>
    </lineage>
</organism>
<keyword evidence="2" id="KW-0812">Transmembrane</keyword>
<dbReference type="AlphaFoldDB" id="A0A9P5Y4Q0"/>
<keyword evidence="4" id="KW-1185">Reference proteome</keyword>
<feature type="transmembrane region" description="Helical" evidence="2">
    <location>
        <begin position="69"/>
        <end position="92"/>
    </location>
</feature>
<evidence type="ECO:0000313" key="3">
    <source>
        <dbReference type="EMBL" id="KAF9462195.1"/>
    </source>
</evidence>
<keyword evidence="2" id="KW-0472">Membrane</keyword>
<gene>
    <name evidence="3" type="ORF">BDZ94DRAFT_740604</name>
</gene>
<evidence type="ECO:0000313" key="4">
    <source>
        <dbReference type="Proteomes" id="UP000807353"/>
    </source>
</evidence>
<evidence type="ECO:0000256" key="1">
    <source>
        <dbReference type="SAM" id="MobiDB-lite"/>
    </source>
</evidence>
<feature type="compositionally biased region" description="Basic residues" evidence="1">
    <location>
        <begin position="40"/>
        <end position="66"/>
    </location>
</feature>
<accession>A0A9P5Y4Q0</accession>
<name>A0A9P5Y4Q0_9AGAR</name>
<proteinExistence type="predicted"/>
<keyword evidence="2" id="KW-1133">Transmembrane helix</keyword>
<sequence length="140" mass="15764">MCPDRVIVSLEGRYLGVRSGEPWGSGLLTYTAHCELREKKEKRKKKKEKRKKKKELGKRKGKGKKKNSLDLGLTLTFSFLFFGFGCVLIFGSPHPHSPIPPFSAFVILLSSVLSLRHTPSVRPLFLTTDSTPQTIGPRMH</sequence>
<comment type="caution">
    <text evidence="3">The sequence shown here is derived from an EMBL/GenBank/DDBJ whole genome shotgun (WGS) entry which is preliminary data.</text>
</comment>
<dbReference type="EMBL" id="MU150274">
    <property type="protein sequence ID" value="KAF9462195.1"/>
    <property type="molecule type" value="Genomic_DNA"/>
</dbReference>